<sequence>MEQISLSEDLITEILCRLPVKSVTRFKIVSKAWNNLISNVCIPRISNLSGFLFHSTEDCMNYFSYSDNNEGCGNDGEGFVESLTSLLPSEYFPYKLFDSCNGLILLGSSLREHRYYVCNPLTKQCVAIPKARERVLESAPALAFDPRDSSHYKIIRFVRARMVSEAEIFSSETKTWINCKLNLKPPGHILFFVMRSVYSRGGILYSITDQGTIVCYNIEAPTEVEIVEVPDENYPYGRGVIELCKGVLNYANRNESKLLIWLFDDRHHNNSHSGSKAAGGTSLWTLKHSICMDDWRNIIHSAAEREFGYTRIYIIHPNSDIIFLGNRYMIYSYHLKSNKLELVCRRSTVFSQLLFLALLAMLRQRVERF</sequence>
<evidence type="ECO:0000313" key="2">
    <source>
        <dbReference type="Proteomes" id="UP000829398"/>
    </source>
</evidence>
<reference evidence="2" key="1">
    <citation type="journal article" date="2023" name="Hortic. Res.">
        <title>A chromosome-level phased genome enabling allele-level studies in sweet orange: a case study on citrus Huanglongbing tolerance.</title>
        <authorList>
            <person name="Wu B."/>
            <person name="Yu Q."/>
            <person name="Deng Z."/>
            <person name="Duan Y."/>
            <person name="Luo F."/>
            <person name="Gmitter F. Jr."/>
        </authorList>
    </citation>
    <scope>NUCLEOTIDE SEQUENCE [LARGE SCALE GENOMIC DNA]</scope>
    <source>
        <strain evidence="2">cv. Valencia</strain>
    </source>
</reference>
<keyword evidence="2" id="KW-1185">Reference proteome</keyword>
<name>A0ACB8I6Q6_CITSI</name>
<evidence type="ECO:0000313" key="1">
    <source>
        <dbReference type="EMBL" id="KAH9682835.1"/>
    </source>
</evidence>
<comment type="caution">
    <text evidence="1">The sequence shown here is derived from an EMBL/GenBank/DDBJ whole genome shotgun (WGS) entry which is preliminary data.</text>
</comment>
<dbReference type="EMBL" id="CM039178">
    <property type="protein sequence ID" value="KAH9682835.1"/>
    <property type="molecule type" value="Genomic_DNA"/>
</dbReference>
<dbReference type="Proteomes" id="UP000829398">
    <property type="component" value="Chromosome 9"/>
</dbReference>
<gene>
    <name evidence="1" type="ORF">KPL71_027487</name>
</gene>
<accession>A0ACB8I6Q6</accession>
<proteinExistence type="predicted"/>
<organism evidence="1 2">
    <name type="scientific">Citrus sinensis</name>
    <name type="common">Sweet orange</name>
    <name type="synonym">Citrus aurantium var. sinensis</name>
    <dbReference type="NCBI Taxonomy" id="2711"/>
    <lineage>
        <taxon>Eukaryota</taxon>
        <taxon>Viridiplantae</taxon>
        <taxon>Streptophyta</taxon>
        <taxon>Embryophyta</taxon>
        <taxon>Tracheophyta</taxon>
        <taxon>Spermatophyta</taxon>
        <taxon>Magnoliopsida</taxon>
        <taxon>eudicotyledons</taxon>
        <taxon>Gunneridae</taxon>
        <taxon>Pentapetalae</taxon>
        <taxon>rosids</taxon>
        <taxon>malvids</taxon>
        <taxon>Sapindales</taxon>
        <taxon>Rutaceae</taxon>
        <taxon>Aurantioideae</taxon>
        <taxon>Citrus</taxon>
    </lineage>
</organism>
<protein>
    <submittedName>
        <fullName evidence="1">F-box domain-containing protein</fullName>
    </submittedName>
</protein>